<dbReference type="InterPro" id="IPR039498">
    <property type="entry name" value="NTP_transf_5"/>
</dbReference>
<organism evidence="1 2">
    <name type="scientific">Sphingomonas rosea</name>
    <dbReference type="NCBI Taxonomy" id="335605"/>
    <lineage>
        <taxon>Bacteria</taxon>
        <taxon>Pseudomonadati</taxon>
        <taxon>Pseudomonadota</taxon>
        <taxon>Alphaproteobacteria</taxon>
        <taxon>Sphingomonadales</taxon>
        <taxon>Sphingomonadaceae</taxon>
        <taxon>Sphingomonas</taxon>
    </lineage>
</organism>
<accession>A0ABP7UCF7</accession>
<protein>
    <recommendedName>
        <fullName evidence="3">Nucleotidyltransferase family protein</fullName>
    </recommendedName>
</protein>
<comment type="caution">
    <text evidence="1">The sequence shown here is derived from an EMBL/GenBank/DDBJ whole genome shotgun (WGS) entry which is preliminary data.</text>
</comment>
<sequence length="345" mass="37054">MEPALALIVECCRADLGEAELDSLAAKLTKADGKRIAQLAKRHRVEGLVWRVMQRSGLIPLGAGTLAEQARRIAMDGLLMARESGRVHRNFAGNSLPHLFLKGQTLGALAWGNPMLKRQLDIDLLVPAGAIGRAAAILSHMGYVQETPEPSVDPADWHRRHKESLWRSDDGILLDLHSRLADNPAVLSTVTAASPARLVEIAGGVALPTLGDRLLLPYLAVHGCSSGWFRLKWIADFAALARRVDGAAIAAAIDIAPRLQAGRALAAAFVLANRLLGTPIPEELEYDGGAARLVKIGLKAIADEREPTDRALGTLSIHHSQMLMAPGSHFFVGEAMRQLGALLTR</sequence>
<gene>
    <name evidence="1" type="ORF">GCM10022281_21700</name>
</gene>
<dbReference type="RefSeq" id="WP_344697100.1">
    <property type="nucleotide sequence ID" value="NZ_BAABBR010000001.1"/>
</dbReference>
<dbReference type="Proteomes" id="UP001424459">
    <property type="component" value="Unassembled WGS sequence"/>
</dbReference>
<evidence type="ECO:0008006" key="3">
    <source>
        <dbReference type="Google" id="ProtNLM"/>
    </source>
</evidence>
<evidence type="ECO:0000313" key="1">
    <source>
        <dbReference type="EMBL" id="GAA4040394.1"/>
    </source>
</evidence>
<evidence type="ECO:0000313" key="2">
    <source>
        <dbReference type="Proteomes" id="UP001424459"/>
    </source>
</evidence>
<keyword evidence="2" id="KW-1185">Reference proteome</keyword>
<dbReference type="Pfam" id="PF14907">
    <property type="entry name" value="NTP_transf_5"/>
    <property type="match status" value="1"/>
</dbReference>
<proteinExistence type="predicted"/>
<reference evidence="2" key="1">
    <citation type="journal article" date="2019" name="Int. J. Syst. Evol. Microbiol.">
        <title>The Global Catalogue of Microorganisms (GCM) 10K type strain sequencing project: providing services to taxonomists for standard genome sequencing and annotation.</title>
        <authorList>
            <consortium name="The Broad Institute Genomics Platform"/>
            <consortium name="The Broad Institute Genome Sequencing Center for Infectious Disease"/>
            <person name="Wu L."/>
            <person name="Ma J."/>
        </authorList>
    </citation>
    <scope>NUCLEOTIDE SEQUENCE [LARGE SCALE GENOMIC DNA]</scope>
    <source>
        <strain evidence="2">JCM 17564</strain>
    </source>
</reference>
<name>A0ABP7UCF7_9SPHN</name>
<dbReference type="EMBL" id="BAABBR010000001">
    <property type="protein sequence ID" value="GAA4040394.1"/>
    <property type="molecule type" value="Genomic_DNA"/>
</dbReference>